<reference evidence="3" key="2">
    <citation type="submission" date="2015-01" db="EMBL/GenBank/DDBJ databases">
        <title>Evolutionary Origins and Diversification of the Mycorrhizal Mutualists.</title>
        <authorList>
            <consortium name="DOE Joint Genome Institute"/>
            <consortium name="Mycorrhizal Genomics Consortium"/>
            <person name="Kohler A."/>
            <person name="Kuo A."/>
            <person name="Nagy L.G."/>
            <person name="Floudas D."/>
            <person name="Copeland A."/>
            <person name="Barry K.W."/>
            <person name="Cichocki N."/>
            <person name="Veneault-Fourrey C."/>
            <person name="LaButti K."/>
            <person name="Lindquist E.A."/>
            <person name="Lipzen A."/>
            <person name="Lundell T."/>
            <person name="Morin E."/>
            <person name="Murat C."/>
            <person name="Riley R."/>
            <person name="Ohm R."/>
            <person name="Sun H."/>
            <person name="Tunlid A."/>
            <person name="Henrissat B."/>
            <person name="Grigoriev I.V."/>
            <person name="Hibbett D.S."/>
            <person name="Martin F."/>
        </authorList>
    </citation>
    <scope>NUCLEOTIDE SEQUENCE [LARGE SCALE GENOMIC DNA]</scope>
    <source>
        <strain evidence="3">441</strain>
    </source>
</reference>
<gene>
    <name evidence="2" type="ORF">PISMIDRAFT_687306</name>
</gene>
<evidence type="ECO:0000259" key="1">
    <source>
        <dbReference type="Pfam" id="PF22893"/>
    </source>
</evidence>
<dbReference type="InterPro" id="IPR054464">
    <property type="entry name" value="ULD_fung"/>
</dbReference>
<keyword evidence="3" id="KW-1185">Reference proteome</keyword>
<accession>A0A0C9YNC2</accession>
<dbReference type="HOGENOM" id="CLU_1220110_0_0_1"/>
<name>A0A0C9YNC2_9AGAM</name>
<proteinExistence type="predicted"/>
<dbReference type="AlphaFoldDB" id="A0A0C9YNC2"/>
<evidence type="ECO:0000313" key="3">
    <source>
        <dbReference type="Proteomes" id="UP000054018"/>
    </source>
</evidence>
<dbReference type="OrthoDB" id="2639018at2759"/>
<evidence type="ECO:0000313" key="2">
    <source>
        <dbReference type="EMBL" id="KIK15389.1"/>
    </source>
</evidence>
<feature type="domain" description="Ubiquitin-like" evidence="1">
    <location>
        <begin position="14"/>
        <end position="102"/>
    </location>
</feature>
<protein>
    <recommendedName>
        <fullName evidence="1">Ubiquitin-like domain-containing protein</fullName>
    </recommendedName>
</protein>
<sequence length="227" mass="26365">MERPEVMRIPLTRTVVVVDATGEEHNMLLEHCCSFEQLRCFLPVLLGKCQPGKAHIQKWYIDRGDYDFVIDNGTSVVQLTRESAIWSIIQPGTRIVMRIIITEFSRRFPRVVQCHCRTWHEVEAEEAELSDGSNSTIMCYSCHRRFQITGKRVSAKQLEETQYTAGPTVETKNLIRNFLRKQVGVAKMPSDQLVACVVCGEEWERNFSRTHFWEAHVAYQRFTIVRV</sequence>
<reference evidence="2 3" key="1">
    <citation type="submission" date="2014-04" db="EMBL/GenBank/DDBJ databases">
        <authorList>
            <consortium name="DOE Joint Genome Institute"/>
            <person name="Kuo A."/>
            <person name="Kohler A."/>
            <person name="Costa M.D."/>
            <person name="Nagy L.G."/>
            <person name="Floudas D."/>
            <person name="Copeland A."/>
            <person name="Barry K.W."/>
            <person name="Cichocki N."/>
            <person name="Veneault-Fourrey C."/>
            <person name="LaButti K."/>
            <person name="Lindquist E.A."/>
            <person name="Lipzen A."/>
            <person name="Lundell T."/>
            <person name="Morin E."/>
            <person name="Murat C."/>
            <person name="Sun H."/>
            <person name="Tunlid A."/>
            <person name="Henrissat B."/>
            <person name="Grigoriev I.V."/>
            <person name="Hibbett D.S."/>
            <person name="Martin F."/>
            <person name="Nordberg H.P."/>
            <person name="Cantor M.N."/>
            <person name="Hua S.X."/>
        </authorList>
    </citation>
    <scope>NUCLEOTIDE SEQUENCE [LARGE SCALE GENOMIC DNA]</scope>
    <source>
        <strain evidence="2 3">441</strain>
    </source>
</reference>
<dbReference type="Proteomes" id="UP000054018">
    <property type="component" value="Unassembled WGS sequence"/>
</dbReference>
<dbReference type="EMBL" id="KN833892">
    <property type="protein sequence ID" value="KIK15389.1"/>
    <property type="molecule type" value="Genomic_DNA"/>
</dbReference>
<dbReference type="Pfam" id="PF22893">
    <property type="entry name" value="ULD_2"/>
    <property type="match status" value="1"/>
</dbReference>
<organism evidence="2 3">
    <name type="scientific">Pisolithus microcarpus 441</name>
    <dbReference type="NCBI Taxonomy" id="765257"/>
    <lineage>
        <taxon>Eukaryota</taxon>
        <taxon>Fungi</taxon>
        <taxon>Dikarya</taxon>
        <taxon>Basidiomycota</taxon>
        <taxon>Agaricomycotina</taxon>
        <taxon>Agaricomycetes</taxon>
        <taxon>Agaricomycetidae</taxon>
        <taxon>Boletales</taxon>
        <taxon>Sclerodermatineae</taxon>
        <taxon>Pisolithaceae</taxon>
        <taxon>Pisolithus</taxon>
    </lineage>
</organism>